<gene>
    <name evidence="1" type="ORF">F7725_004360</name>
</gene>
<name>A0A7J5XIG8_DISMA</name>
<accession>A0A7J5XIG8</accession>
<evidence type="ECO:0000313" key="2">
    <source>
        <dbReference type="Proteomes" id="UP000518266"/>
    </source>
</evidence>
<keyword evidence="2" id="KW-1185">Reference proteome</keyword>
<dbReference type="Proteomes" id="UP000518266">
    <property type="component" value="Unassembled WGS sequence"/>
</dbReference>
<dbReference type="AlphaFoldDB" id="A0A7J5XIG8"/>
<dbReference type="EMBL" id="JAAKFY010000023">
    <property type="protein sequence ID" value="KAF3836896.1"/>
    <property type="molecule type" value="Genomic_DNA"/>
</dbReference>
<organism evidence="1 2">
    <name type="scientific">Dissostichus mawsoni</name>
    <name type="common">Antarctic cod</name>
    <dbReference type="NCBI Taxonomy" id="36200"/>
    <lineage>
        <taxon>Eukaryota</taxon>
        <taxon>Metazoa</taxon>
        <taxon>Chordata</taxon>
        <taxon>Craniata</taxon>
        <taxon>Vertebrata</taxon>
        <taxon>Euteleostomi</taxon>
        <taxon>Actinopterygii</taxon>
        <taxon>Neopterygii</taxon>
        <taxon>Teleostei</taxon>
        <taxon>Neoteleostei</taxon>
        <taxon>Acanthomorphata</taxon>
        <taxon>Eupercaria</taxon>
        <taxon>Perciformes</taxon>
        <taxon>Notothenioidei</taxon>
        <taxon>Nototheniidae</taxon>
        <taxon>Dissostichus</taxon>
    </lineage>
</organism>
<proteinExistence type="predicted"/>
<evidence type="ECO:0000313" key="1">
    <source>
        <dbReference type="EMBL" id="KAF3836896.1"/>
    </source>
</evidence>
<protein>
    <submittedName>
        <fullName evidence="1">Uncharacterized protein</fullName>
    </submittedName>
</protein>
<sequence length="73" mass="8236">MKYAASCADHQVSRESLSLHWGPLLVRWRVVTHCSEGDIVRGTMDTDKQTLSPRVTSAAECLFLQNFGKKDQE</sequence>
<reference evidence="1 2" key="1">
    <citation type="submission" date="2020-03" db="EMBL/GenBank/DDBJ databases">
        <title>Dissostichus mawsoni Genome sequencing and assembly.</title>
        <authorList>
            <person name="Park H."/>
        </authorList>
    </citation>
    <scope>NUCLEOTIDE SEQUENCE [LARGE SCALE GENOMIC DNA]</scope>
    <source>
        <strain evidence="1">DM0001</strain>
        <tissue evidence="1">Muscle</tissue>
    </source>
</reference>
<comment type="caution">
    <text evidence="1">The sequence shown here is derived from an EMBL/GenBank/DDBJ whole genome shotgun (WGS) entry which is preliminary data.</text>
</comment>